<name>A0A9E7LAT3_9LILI</name>
<dbReference type="InterPro" id="IPR000008">
    <property type="entry name" value="C2_dom"/>
</dbReference>
<evidence type="ECO:0000256" key="4">
    <source>
        <dbReference type="ARBA" id="ARBA00022475"/>
    </source>
</evidence>
<dbReference type="PANTHER" id="PTHR45933:SF20">
    <property type="entry name" value="OS07G0108400 PROTEIN"/>
    <property type="match status" value="1"/>
</dbReference>
<dbReference type="PANTHER" id="PTHR45933">
    <property type="entry name" value="PROTEIN C2-DOMAIN ABA-RELATED 4"/>
    <property type="match status" value="1"/>
</dbReference>
<dbReference type="PROSITE" id="PS50004">
    <property type="entry name" value="C2"/>
    <property type="match status" value="1"/>
</dbReference>
<protein>
    <submittedName>
        <fullName evidence="13">ADP-ribosylation factor GTPase-activating protein</fullName>
    </submittedName>
</protein>
<keyword evidence="14" id="KW-1185">Reference proteome</keyword>
<evidence type="ECO:0000256" key="8">
    <source>
        <dbReference type="ARBA" id="ARBA00023121"/>
    </source>
</evidence>
<dbReference type="InterPro" id="IPR035892">
    <property type="entry name" value="C2_domain_sf"/>
</dbReference>
<gene>
    <name evidence="13" type="ORF">MUK42_14421</name>
</gene>
<evidence type="ECO:0000256" key="10">
    <source>
        <dbReference type="ARBA" id="ARBA00023242"/>
    </source>
</evidence>
<accession>A0A9E7LAT3</accession>
<dbReference type="SMART" id="SM00239">
    <property type="entry name" value="C2"/>
    <property type="match status" value="1"/>
</dbReference>
<keyword evidence="9" id="KW-0472">Membrane</keyword>
<evidence type="ECO:0000256" key="3">
    <source>
        <dbReference type="ARBA" id="ARBA00022468"/>
    </source>
</evidence>
<dbReference type="InterPro" id="IPR044562">
    <property type="entry name" value="CAR1-11"/>
</dbReference>
<keyword evidence="6" id="KW-0479">Metal-binding</keyword>
<proteinExistence type="inferred from homology"/>
<dbReference type="GO" id="GO:0005096">
    <property type="term" value="F:GTPase activator activity"/>
    <property type="evidence" value="ECO:0007669"/>
    <property type="project" value="UniProtKB-KW"/>
</dbReference>
<dbReference type="GO" id="GO:0005634">
    <property type="term" value="C:nucleus"/>
    <property type="evidence" value="ECO:0007669"/>
    <property type="project" value="UniProtKB-SubCell"/>
</dbReference>
<keyword evidence="5" id="KW-0938">Abscisic acid signaling pathway</keyword>
<keyword evidence="8" id="KW-0446">Lipid-binding</keyword>
<comment type="subcellular location">
    <subcellularLocation>
        <location evidence="2">Cell membrane</location>
    </subcellularLocation>
    <subcellularLocation>
        <location evidence="1">Nucleus</location>
    </subcellularLocation>
</comment>
<evidence type="ECO:0000256" key="5">
    <source>
        <dbReference type="ARBA" id="ARBA00022682"/>
    </source>
</evidence>
<evidence type="ECO:0000313" key="13">
    <source>
        <dbReference type="EMBL" id="URE43909.1"/>
    </source>
</evidence>
<evidence type="ECO:0000256" key="11">
    <source>
        <dbReference type="ARBA" id="ARBA00024037"/>
    </source>
</evidence>
<dbReference type="GO" id="GO:0046872">
    <property type="term" value="F:metal ion binding"/>
    <property type="evidence" value="ECO:0007669"/>
    <property type="project" value="UniProtKB-KW"/>
</dbReference>
<sequence length="165" mass="18381">MENLLGLLKVKVLRGVNLAYRDATGSDPYVVIRMGHQKLKTSVKKHNVNPVWNEDLTLSVSEPIQPITIKVYDKDTFTPDDKMGDAEIDIQAFVEAVKMNLSDLPDGTVITTVKPNRTNCLADESPIAWKDGRVVQDVILRLRNVESGELELQLLWTNIPGAPGF</sequence>
<keyword evidence="7" id="KW-0106">Calcium</keyword>
<dbReference type="CDD" id="cd04038">
    <property type="entry name" value="C2_ArfGAP"/>
    <property type="match status" value="1"/>
</dbReference>
<evidence type="ECO:0000256" key="6">
    <source>
        <dbReference type="ARBA" id="ARBA00022723"/>
    </source>
</evidence>
<comment type="similarity">
    <text evidence="11">Belongs to the plant CAR protein family.</text>
</comment>
<keyword evidence="3" id="KW-0343">GTPase activation</keyword>
<evidence type="ECO:0000256" key="9">
    <source>
        <dbReference type="ARBA" id="ARBA00023136"/>
    </source>
</evidence>
<evidence type="ECO:0000313" key="14">
    <source>
        <dbReference type="Proteomes" id="UP001055439"/>
    </source>
</evidence>
<evidence type="ECO:0000256" key="2">
    <source>
        <dbReference type="ARBA" id="ARBA00004236"/>
    </source>
</evidence>
<dbReference type="EMBL" id="CP097511">
    <property type="protein sequence ID" value="URE43909.1"/>
    <property type="molecule type" value="Genomic_DNA"/>
</dbReference>
<reference evidence="13" key="1">
    <citation type="submission" date="2022-05" db="EMBL/GenBank/DDBJ databases">
        <title>The Musa troglodytarum L. genome provides insights into the mechanism of non-climacteric behaviour and enrichment of carotenoids.</title>
        <authorList>
            <person name="Wang J."/>
        </authorList>
    </citation>
    <scope>NUCLEOTIDE SEQUENCE</scope>
    <source>
        <tissue evidence="13">Leaf</tissue>
    </source>
</reference>
<dbReference type="AlphaFoldDB" id="A0A9E7LAT3"/>
<dbReference type="GO" id="GO:0009738">
    <property type="term" value="P:abscisic acid-activated signaling pathway"/>
    <property type="evidence" value="ECO:0007669"/>
    <property type="project" value="UniProtKB-KW"/>
</dbReference>
<feature type="domain" description="C2" evidence="12">
    <location>
        <begin position="1"/>
        <end position="103"/>
    </location>
</feature>
<dbReference type="SUPFAM" id="SSF49562">
    <property type="entry name" value="C2 domain (Calcium/lipid-binding domain, CaLB)"/>
    <property type="match status" value="1"/>
</dbReference>
<dbReference type="GO" id="GO:0005886">
    <property type="term" value="C:plasma membrane"/>
    <property type="evidence" value="ECO:0007669"/>
    <property type="project" value="UniProtKB-SubCell"/>
</dbReference>
<organism evidence="13 14">
    <name type="scientific">Musa troglodytarum</name>
    <name type="common">fe'i banana</name>
    <dbReference type="NCBI Taxonomy" id="320322"/>
    <lineage>
        <taxon>Eukaryota</taxon>
        <taxon>Viridiplantae</taxon>
        <taxon>Streptophyta</taxon>
        <taxon>Embryophyta</taxon>
        <taxon>Tracheophyta</taxon>
        <taxon>Spermatophyta</taxon>
        <taxon>Magnoliopsida</taxon>
        <taxon>Liliopsida</taxon>
        <taxon>Zingiberales</taxon>
        <taxon>Musaceae</taxon>
        <taxon>Musa</taxon>
    </lineage>
</organism>
<evidence type="ECO:0000256" key="1">
    <source>
        <dbReference type="ARBA" id="ARBA00004123"/>
    </source>
</evidence>
<evidence type="ECO:0000259" key="12">
    <source>
        <dbReference type="PROSITE" id="PS50004"/>
    </source>
</evidence>
<dbReference type="Pfam" id="PF00168">
    <property type="entry name" value="C2"/>
    <property type="match status" value="1"/>
</dbReference>
<keyword evidence="10" id="KW-0539">Nucleus</keyword>
<keyword evidence="4" id="KW-1003">Cell membrane</keyword>
<dbReference type="GO" id="GO:0008289">
    <property type="term" value="F:lipid binding"/>
    <property type="evidence" value="ECO:0007669"/>
    <property type="project" value="UniProtKB-KW"/>
</dbReference>
<evidence type="ECO:0000256" key="7">
    <source>
        <dbReference type="ARBA" id="ARBA00022837"/>
    </source>
</evidence>
<dbReference type="Proteomes" id="UP001055439">
    <property type="component" value="Chromosome 9"/>
</dbReference>
<dbReference type="Gene3D" id="2.60.40.150">
    <property type="entry name" value="C2 domain"/>
    <property type="match status" value="1"/>
</dbReference>